<dbReference type="RefSeq" id="WP_153472386.1">
    <property type="nucleotide sequence ID" value="NZ_QYAZ01000002.1"/>
</dbReference>
<dbReference type="EMBL" id="QYAZ01000002">
    <property type="protein sequence ID" value="KAB8122440.1"/>
    <property type="molecule type" value="Genomic_DNA"/>
</dbReference>
<accession>A0ABQ6VSU1</accession>
<dbReference type="Proteomes" id="UP000427842">
    <property type="component" value="Unassembled WGS sequence"/>
</dbReference>
<comment type="caution">
    <text evidence="1">The sequence shown here is derived from an EMBL/GenBank/DDBJ whole genome shotgun (WGS) entry which is preliminary data.</text>
</comment>
<sequence length="71" mass="7976">MSTPDVPREAMQAAMDACLAWIDQHKKSDFSQFTVDDAESFFGTFIDTYTFEIAKSWDPKLIKTIGVPARG</sequence>
<protein>
    <submittedName>
        <fullName evidence="1">Uncharacterized protein</fullName>
    </submittedName>
</protein>
<reference evidence="1 2" key="1">
    <citation type="submission" date="2018-09" db="EMBL/GenBank/DDBJ databases">
        <title>Genome sequence and characterization of the bcs clusters for the production of nanocellulose from the low pH resistant strain Komagataeibacter medellinensis ID13488.</title>
        <authorList>
            <person name="Hernandez-Arriaga A.M."/>
            <person name="Del Cerro C."/>
            <person name="Urbina L."/>
            <person name="Eceiza A."/>
            <person name="Retegi A."/>
            <person name="Prieto M.A."/>
        </authorList>
    </citation>
    <scope>NUCLEOTIDE SEQUENCE [LARGE SCALE GENOMIC DNA]</scope>
    <source>
        <strain evidence="1 2">ID13488</strain>
    </source>
</reference>
<evidence type="ECO:0000313" key="1">
    <source>
        <dbReference type="EMBL" id="KAB8122440.1"/>
    </source>
</evidence>
<organism evidence="1 2">
    <name type="scientific">Komagataeibacter medellinensis</name>
    <dbReference type="NCBI Taxonomy" id="1177712"/>
    <lineage>
        <taxon>Bacteria</taxon>
        <taxon>Pseudomonadati</taxon>
        <taxon>Pseudomonadota</taxon>
        <taxon>Alphaproteobacteria</taxon>
        <taxon>Acetobacterales</taxon>
        <taxon>Acetobacteraceae</taxon>
        <taxon>Komagataeibacter</taxon>
    </lineage>
</organism>
<name>A0ABQ6VSU1_9PROT</name>
<gene>
    <name evidence="1" type="ORF">D3W54_14710</name>
</gene>
<evidence type="ECO:0000313" key="2">
    <source>
        <dbReference type="Proteomes" id="UP000427842"/>
    </source>
</evidence>
<keyword evidence="2" id="KW-1185">Reference proteome</keyword>
<proteinExistence type="predicted"/>